<feature type="region of interest" description="Disordered" evidence="6">
    <location>
        <begin position="29"/>
        <end position="91"/>
    </location>
</feature>
<dbReference type="SUPFAM" id="SSF55550">
    <property type="entry name" value="SH2 domain"/>
    <property type="match status" value="1"/>
</dbReference>
<dbReference type="GO" id="GO:0009968">
    <property type="term" value="P:negative regulation of signal transduction"/>
    <property type="evidence" value="ECO:0007669"/>
    <property type="project" value="UniProtKB-KW"/>
</dbReference>
<evidence type="ECO:0000259" key="8">
    <source>
        <dbReference type="PROSITE" id="PS50225"/>
    </source>
</evidence>
<evidence type="ECO:0000256" key="2">
    <source>
        <dbReference type="ARBA" id="ARBA00022700"/>
    </source>
</evidence>
<dbReference type="SUPFAM" id="SSF158235">
    <property type="entry name" value="SOCS box-like"/>
    <property type="match status" value="1"/>
</dbReference>
<dbReference type="GO" id="GO:0005942">
    <property type="term" value="C:phosphatidylinositol 3-kinase complex"/>
    <property type="evidence" value="ECO:0007669"/>
    <property type="project" value="TreeGrafter"/>
</dbReference>
<dbReference type="SMART" id="SM00969">
    <property type="entry name" value="SOCS_box"/>
    <property type="match status" value="1"/>
</dbReference>
<dbReference type="PROSITE" id="PS50001">
    <property type="entry name" value="SH2"/>
    <property type="match status" value="1"/>
</dbReference>
<dbReference type="InterPro" id="IPR001496">
    <property type="entry name" value="SOCS_box"/>
</dbReference>
<evidence type="ECO:0000313" key="10">
    <source>
        <dbReference type="Proteomes" id="UP001286313"/>
    </source>
</evidence>
<proteinExistence type="predicted"/>
<evidence type="ECO:0000313" key="9">
    <source>
        <dbReference type="EMBL" id="KAK3876554.1"/>
    </source>
</evidence>
<evidence type="ECO:0008006" key="11">
    <source>
        <dbReference type="Google" id="ProtNLM"/>
    </source>
</evidence>
<keyword evidence="2" id="KW-0734">Signal transduction inhibitor</keyword>
<protein>
    <recommendedName>
        <fullName evidence="11">Cytokine-inducible SH2-containing protein</fullName>
    </recommendedName>
</protein>
<keyword evidence="4 5" id="KW-0727">SH2 domain</keyword>
<gene>
    <name evidence="9" type="ORF">Pcinc_018681</name>
</gene>
<organism evidence="9 10">
    <name type="scientific">Petrolisthes cinctipes</name>
    <name type="common">Flat porcelain crab</name>
    <dbReference type="NCBI Taxonomy" id="88211"/>
    <lineage>
        <taxon>Eukaryota</taxon>
        <taxon>Metazoa</taxon>
        <taxon>Ecdysozoa</taxon>
        <taxon>Arthropoda</taxon>
        <taxon>Crustacea</taxon>
        <taxon>Multicrustacea</taxon>
        <taxon>Malacostraca</taxon>
        <taxon>Eumalacostraca</taxon>
        <taxon>Eucarida</taxon>
        <taxon>Decapoda</taxon>
        <taxon>Pleocyemata</taxon>
        <taxon>Anomura</taxon>
        <taxon>Galatheoidea</taxon>
        <taxon>Porcellanidae</taxon>
        <taxon>Petrolisthes</taxon>
    </lineage>
</organism>
<dbReference type="Proteomes" id="UP001286313">
    <property type="component" value="Unassembled WGS sequence"/>
</dbReference>
<accession>A0AAE1FM28</accession>
<evidence type="ECO:0000259" key="7">
    <source>
        <dbReference type="PROSITE" id="PS50001"/>
    </source>
</evidence>
<keyword evidence="10" id="KW-1185">Reference proteome</keyword>
<keyword evidence="3" id="KW-0833">Ubl conjugation pathway</keyword>
<dbReference type="Gene3D" id="1.10.750.20">
    <property type="entry name" value="SOCS box"/>
    <property type="match status" value="1"/>
</dbReference>
<feature type="domain" description="SH2" evidence="7">
    <location>
        <begin position="221"/>
        <end position="331"/>
    </location>
</feature>
<dbReference type="InterPro" id="IPR036036">
    <property type="entry name" value="SOCS_box-like_dom_sf"/>
</dbReference>
<feature type="compositionally biased region" description="Low complexity" evidence="6">
    <location>
        <begin position="49"/>
        <end position="59"/>
    </location>
</feature>
<dbReference type="SMART" id="SM00252">
    <property type="entry name" value="SH2"/>
    <property type="match status" value="1"/>
</dbReference>
<dbReference type="GO" id="GO:0035556">
    <property type="term" value="P:intracellular signal transduction"/>
    <property type="evidence" value="ECO:0007669"/>
    <property type="project" value="InterPro"/>
</dbReference>
<dbReference type="Pfam" id="PF00017">
    <property type="entry name" value="SH2"/>
    <property type="match status" value="1"/>
</dbReference>
<dbReference type="InterPro" id="IPR036860">
    <property type="entry name" value="SH2_dom_sf"/>
</dbReference>
<evidence type="ECO:0000256" key="4">
    <source>
        <dbReference type="ARBA" id="ARBA00022999"/>
    </source>
</evidence>
<dbReference type="GO" id="GO:0046935">
    <property type="term" value="F:1-phosphatidylinositol-3-kinase regulator activity"/>
    <property type="evidence" value="ECO:0007669"/>
    <property type="project" value="TreeGrafter"/>
</dbReference>
<feature type="compositionally biased region" description="Pro residues" evidence="6">
    <location>
        <begin position="29"/>
        <end position="48"/>
    </location>
</feature>
<comment type="caution">
    <text evidence="9">The sequence shown here is derived from an EMBL/GenBank/DDBJ whole genome shotgun (WGS) entry which is preliminary data.</text>
</comment>
<dbReference type="PANTHER" id="PTHR10155:SF16">
    <property type="entry name" value="SUPPRESSOR OF CYTOKINE SIGNALING 2"/>
    <property type="match status" value="1"/>
</dbReference>
<dbReference type="InterPro" id="IPR000980">
    <property type="entry name" value="SH2"/>
</dbReference>
<feature type="domain" description="SOCS box" evidence="8">
    <location>
        <begin position="326"/>
        <end position="373"/>
    </location>
</feature>
<name>A0AAE1FM28_PETCI</name>
<feature type="compositionally biased region" description="Basic residues" evidence="6">
    <location>
        <begin position="67"/>
        <end position="90"/>
    </location>
</feature>
<evidence type="ECO:0000256" key="3">
    <source>
        <dbReference type="ARBA" id="ARBA00022786"/>
    </source>
</evidence>
<dbReference type="CDD" id="cd09923">
    <property type="entry name" value="SH2_SOCS_family"/>
    <property type="match status" value="1"/>
</dbReference>
<dbReference type="PRINTS" id="PR00401">
    <property type="entry name" value="SH2DOMAIN"/>
</dbReference>
<dbReference type="EMBL" id="JAWQEG010001806">
    <property type="protein sequence ID" value="KAK3876554.1"/>
    <property type="molecule type" value="Genomic_DNA"/>
</dbReference>
<dbReference type="PROSITE" id="PS50225">
    <property type="entry name" value="SOCS"/>
    <property type="match status" value="1"/>
</dbReference>
<dbReference type="GO" id="GO:0046854">
    <property type="term" value="P:phosphatidylinositol phosphate biosynthetic process"/>
    <property type="evidence" value="ECO:0007669"/>
    <property type="project" value="TreeGrafter"/>
</dbReference>
<sequence length="374" mass="40760">MLTCPSCHHVLAAPSCCCGSLALLTPTPAPHSLPHTPAPTHTPTPTPTPLSGSSLGGPPRLAPFTTQHHHHHHRHNGHHHQHLHHLHHHQQLTPLATPHVSGHMFHFPTVGGCPPMLCQASLQPPCMTTCRTPITCGGEWQWSDSASPAPPHSASPALAARMHTSGGGIVDEVAKLDVGGAGCMGLGWGGGGCSGQDQGLMGYEDDPTLTNTRNALQQSGWYWEQVSWREAETLLHHTSLGTFLVRDSSDARYLFSLSVQTERGPTSVRIHYSQGKFRLDCEAAVTTTMPDFTHLISLVEHYVKLNRKMQRHVWVDAKGHVFSPITITKPLKRSVPSLKHLSRLAINLTCPLPATTLTLPPPLSQYLTDYPFWC</sequence>
<keyword evidence="1" id="KW-0341">Growth regulation</keyword>
<reference evidence="9" key="1">
    <citation type="submission" date="2023-10" db="EMBL/GenBank/DDBJ databases">
        <title>Genome assemblies of two species of porcelain crab, Petrolisthes cinctipes and Petrolisthes manimaculis (Anomura: Porcellanidae).</title>
        <authorList>
            <person name="Angst P."/>
        </authorList>
    </citation>
    <scope>NUCLEOTIDE SEQUENCE</scope>
    <source>
        <strain evidence="9">PB745_01</strain>
        <tissue evidence="9">Gill</tissue>
    </source>
</reference>
<dbReference type="Gene3D" id="3.30.505.10">
    <property type="entry name" value="SH2 domain"/>
    <property type="match status" value="1"/>
</dbReference>
<dbReference type="AlphaFoldDB" id="A0AAE1FM28"/>
<dbReference type="PANTHER" id="PTHR10155">
    <property type="entry name" value="PHOSPHATIDYLINOSITOL 3-KINASE REGULATORY SUBUNIT"/>
    <property type="match status" value="1"/>
</dbReference>
<evidence type="ECO:0000256" key="6">
    <source>
        <dbReference type="SAM" id="MobiDB-lite"/>
    </source>
</evidence>
<evidence type="ECO:0000256" key="5">
    <source>
        <dbReference type="PROSITE-ProRule" id="PRU00191"/>
    </source>
</evidence>
<evidence type="ECO:0000256" key="1">
    <source>
        <dbReference type="ARBA" id="ARBA00022604"/>
    </source>
</evidence>